<evidence type="ECO:0000256" key="2">
    <source>
        <dbReference type="ARBA" id="ARBA00022525"/>
    </source>
</evidence>
<accession>A0A8S0PNH8</accession>
<dbReference type="PANTHER" id="PTHR32093:SF124">
    <property type="entry name" value="POLLEN-SPECIFIC LEUCINE-RICH REPEAT EXTENSIN-LIKE PROTEIN 1"/>
    <property type="match status" value="1"/>
</dbReference>
<dbReference type="InterPro" id="IPR051582">
    <property type="entry name" value="LRR_extensin-like_regulator"/>
</dbReference>
<dbReference type="PANTHER" id="PTHR32093">
    <property type="entry name" value="LEUCINE-RICH REPEAT EXTENSIN-LIKE PROTEIN 3-RELATED"/>
    <property type="match status" value="1"/>
</dbReference>
<keyword evidence="3" id="KW-0732">Signal</keyword>
<dbReference type="Gene3D" id="3.80.10.10">
    <property type="entry name" value="Ribonuclease Inhibitor"/>
    <property type="match status" value="1"/>
</dbReference>
<evidence type="ECO:0000256" key="4">
    <source>
        <dbReference type="ARBA" id="ARBA00022737"/>
    </source>
</evidence>
<evidence type="ECO:0000313" key="5">
    <source>
        <dbReference type="EMBL" id="CAA2954324.1"/>
    </source>
</evidence>
<organism evidence="5 6">
    <name type="scientific">Olea europaea subsp. europaea</name>
    <dbReference type="NCBI Taxonomy" id="158383"/>
    <lineage>
        <taxon>Eukaryota</taxon>
        <taxon>Viridiplantae</taxon>
        <taxon>Streptophyta</taxon>
        <taxon>Embryophyta</taxon>
        <taxon>Tracheophyta</taxon>
        <taxon>Spermatophyta</taxon>
        <taxon>Magnoliopsida</taxon>
        <taxon>eudicotyledons</taxon>
        <taxon>Gunneridae</taxon>
        <taxon>Pentapetalae</taxon>
        <taxon>asterids</taxon>
        <taxon>lamiids</taxon>
        <taxon>Lamiales</taxon>
        <taxon>Oleaceae</taxon>
        <taxon>Oleeae</taxon>
        <taxon>Olea</taxon>
    </lineage>
</organism>
<dbReference type="SUPFAM" id="SSF52058">
    <property type="entry name" value="L domain-like"/>
    <property type="match status" value="1"/>
</dbReference>
<dbReference type="Pfam" id="PF00560">
    <property type="entry name" value="LRR_1"/>
    <property type="match status" value="1"/>
</dbReference>
<name>A0A8S0PNH8_OLEEU</name>
<evidence type="ECO:0000256" key="1">
    <source>
        <dbReference type="ARBA" id="ARBA00004613"/>
    </source>
</evidence>
<gene>
    <name evidence="5" type="ORF">OLEA9_A112553</name>
</gene>
<comment type="caution">
    <text evidence="5">The sequence shown here is derived from an EMBL/GenBank/DDBJ whole genome shotgun (WGS) entry which is preliminary data.</text>
</comment>
<keyword evidence="4" id="KW-0677">Repeat</keyword>
<dbReference type="GO" id="GO:0005576">
    <property type="term" value="C:extracellular region"/>
    <property type="evidence" value="ECO:0007669"/>
    <property type="project" value="UniProtKB-SubCell"/>
</dbReference>
<keyword evidence="2" id="KW-0964">Secreted</keyword>
<protein>
    <submittedName>
        <fullName evidence="5">Uncharacterized protein</fullName>
    </submittedName>
</protein>
<keyword evidence="6" id="KW-1185">Reference proteome</keyword>
<comment type="subcellular location">
    <subcellularLocation>
        <location evidence="1">Secreted</location>
    </subcellularLocation>
</comment>
<dbReference type="AlphaFoldDB" id="A0A8S0PNH8"/>
<dbReference type="InterPro" id="IPR001611">
    <property type="entry name" value="Leu-rich_rpt"/>
</dbReference>
<dbReference type="Proteomes" id="UP000594638">
    <property type="component" value="Unassembled WGS sequence"/>
</dbReference>
<evidence type="ECO:0000256" key="3">
    <source>
        <dbReference type="ARBA" id="ARBA00022729"/>
    </source>
</evidence>
<evidence type="ECO:0000313" key="6">
    <source>
        <dbReference type="Proteomes" id="UP000594638"/>
    </source>
</evidence>
<dbReference type="OrthoDB" id="676979at2759"/>
<reference evidence="5 6" key="1">
    <citation type="submission" date="2019-12" db="EMBL/GenBank/DDBJ databases">
        <authorList>
            <person name="Alioto T."/>
            <person name="Alioto T."/>
            <person name="Gomez Garrido J."/>
        </authorList>
    </citation>
    <scope>NUCLEOTIDE SEQUENCE [LARGE SCALE GENOMIC DNA]</scope>
</reference>
<dbReference type="InterPro" id="IPR032675">
    <property type="entry name" value="LRR_dom_sf"/>
</dbReference>
<dbReference type="EMBL" id="CACTIH010000111">
    <property type="protein sequence ID" value="CAA2954324.1"/>
    <property type="molecule type" value="Genomic_DNA"/>
</dbReference>
<sequence length="166" mass="18115">MGNTLEEVLFSNNIFSGCLPEEITLLNGTKVIDLSSNKLIGDLPEGLEYLQQVETLEIANNIFRGNVPETVCSLPNLNNFTFSSNYFTAKDPMCKPNAVQGLFVDDKNNCFPGKNQRLEKVCKAALSRPVNCTAIGCRPSNPGIGSKTPHKPIVRVKTRGSTLAIK</sequence>
<dbReference type="Gramene" id="OE9A112553T1">
    <property type="protein sequence ID" value="OE9A112553C1"/>
    <property type="gene ID" value="OE9A112553"/>
</dbReference>
<proteinExistence type="predicted"/>